<keyword evidence="5 6" id="KW-0472">Membrane</keyword>
<dbReference type="OrthoDB" id="2151161at2759"/>
<feature type="compositionally biased region" description="Acidic residues" evidence="7">
    <location>
        <begin position="57"/>
        <end position="66"/>
    </location>
</feature>
<feature type="transmembrane region" description="Helical" evidence="6">
    <location>
        <begin position="167"/>
        <end position="185"/>
    </location>
</feature>
<feature type="transmembrane region" description="Helical" evidence="6">
    <location>
        <begin position="191"/>
        <end position="214"/>
    </location>
</feature>
<dbReference type="KEGG" id="tet:TTHERM_00659100"/>
<gene>
    <name evidence="8" type="ORF">TTHERM_00659100</name>
</gene>
<protein>
    <recommendedName>
        <fullName evidence="6">Golgi apparatus membrane protein TVP23 homolog</fullName>
    </recommendedName>
</protein>
<dbReference type="GO" id="GO:0000139">
    <property type="term" value="C:Golgi membrane"/>
    <property type="evidence" value="ECO:0007669"/>
    <property type="project" value="TreeGrafter"/>
</dbReference>
<keyword evidence="3 6" id="KW-0812">Transmembrane</keyword>
<evidence type="ECO:0000256" key="4">
    <source>
        <dbReference type="ARBA" id="ARBA00022989"/>
    </source>
</evidence>
<feature type="compositionally biased region" description="Basic residues" evidence="7">
    <location>
        <begin position="42"/>
        <end position="54"/>
    </location>
</feature>
<dbReference type="GeneID" id="7830200"/>
<feature type="compositionally biased region" description="Acidic residues" evidence="7">
    <location>
        <begin position="26"/>
        <end position="38"/>
    </location>
</feature>
<dbReference type="EMBL" id="GG662471">
    <property type="protein sequence ID" value="EAS03866.2"/>
    <property type="molecule type" value="Genomic_DNA"/>
</dbReference>
<comment type="subcellular location">
    <subcellularLocation>
        <location evidence="1 6">Membrane</location>
        <topology evidence="1 6">Multi-pass membrane protein</topology>
    </subcellularLocation>
</comment>
<keyword evidence="9" id="KW-1185">Reference proteome</keyword>
<evidence type="ECO:0000256" key="6">
    <source>
        <dbReference type="RuleBase" id="RU361206"/>
    </source>
</evidence>
<organism evidence="8 9">
    <name type="scientific">Tetrahymena thermophila (strain SB210)</name>
    <dbReference type="NCBI Taxonomy" id="312017"/>
    <lineage>
        <taxon>Eukaryota</taxon>
        <taxon>Sar</taxon>
        <taxon>Alveolata</taxon>
        <taxon>Ciliophora</taxon>
        <taxon>Intramacronucleata</taxon>
        <taxon>Oligohymenophorea</taxon>
        <taxon>Hymenostomatida</taxon>
        <taxon>Tetrahymenina</taxon>
        <taxon>Tetrahymenidae</taxon>
        <taxon>Tetrahymena</taxon>
    </lineage>
</organism>
<evidence type="ECO:0000256" key="5">
    <source>
        <dbReference type="ARBA" id="ARBA00023136"/>
    </source>
</evidence>
<dbReference type="STRING" id="312017.I7LX69"/>
<name>I7LX69_TETTS</name>
<proteinExistence type="inferred from homology"/>
<evidence type="ECO:0000313" key="8">
    <source>
        <dbReference type="EMBL" id="EAS03866.2"/>
    </source>
</evidence>
<evidence type="ECO:0000256" key="1">
    <source>
        <dbReference type="ARBA" id="ARBA00004141"/>
    </source>
</evidence>
<dbReference type="eggNOG" id="KOG3195">
    <property type="taxonomic scope" value="Eukaryota"/>
</dbReference>
<accession>I7LX69</accession>
<dbReference type="InterPro" id="IPR008564">
    <property type="entry name" value="TVP23-like"/>
</dbReference>
<dbReference type="PANTHER" id="PTHR13019">
    <property type="entry name" value="GOLGI APPARATUS MEMBRANE PROTEIN TVP23"/>
    <property type="match status" value="1"/>
</dbReference>
<evidence type="ECO:0000256" key="7">
    <source>
        <dbReference type="SAM" id="MobiDB-lite"/>
    </source>
</evidence>
<evidence type="ECO:0000313" key="9">
    <source>
        <dbReference type="Proteomes" id="UP000009168"/>
    </source>
</evidence>
<sequence>MQSKKQQKYKPPNLDEEQKKNKHHDEDDDDDDEEDEEEIQQKKKKKKSSKKKKEEKKDEEEEDEAIHEDDKYNIKNALHPTAVLFTIAFKAGAAFLYLFGGTLLQDQLIFISVVLLMSFDFWTVKNITGRLLVGLRWWSDYDEEGNEIWRFESPDLRKFKANLVDKSFFWTSQLAITIFWIFFLVKNIISFGFYWGVLDFIGFTLSSVNLYGFYKCSGEHQDKVKKMRNQFIAKGVAGMIS</sequence>
<dbReference type="PANTHER" id="PTHR13019:SF7">
    <property type="entry name" value="GOLGI APPARATUS MEMBRANE PROTEIN TVP23"/>
    <property type="match status" value="1"/>
</dbReference>
<dbReference type="InParanoid" id="I7LX69"/>
<dbReference type="AlphaFoldDB" id="I7LX69"/>
<dbReference type="Proteomes" id="UP000009168">
    <property type="component" value="Unassembled WGS sequence"/>
</dbReference>
<evidence type="ECO:0000256" key="2">
    <source>
        <dbReference type="ARBA" id="ARBA00005467"/>
    </source>
</evidence>
<dbReference type="GO" id="GO:0016192">
    <property type="term" value="P:vesicle-mediated transport"/>
    <property type="evidence" value="ECO:0007669"/>
    <property type="project" value="TreeGrafter"/>
</dbReference>
<feature type="transmembrane region" description="Helical" evidence="6">
    <location>
        <begin position="81"/>
        <end position="101"/>
    </location>
</feature>
<dbReference type="GO" id="GO:0009306">
    <property type="term" value="P:protein secretion"/>
    <property type="evidence" value="ECO:0007669"/>
    <property type="project" value="TreeGrafter"/>
</dbReference>
<evidence type="ECO:0000256" key="3">
    <source>
        <dbReference type="ARBA" id="ARBA00022692"/>
    </source>
</evidence>
<keyword evidence="4 6" id="KW-1133">Transmembrane helix</keyword>
<dbReference type="Pfam" id="PF05832">
    <property type="entry name" value="DUF846"/>
    <property type="match status" value="1"/>
</dbReference>
<dbReference type="RefSeq" id="XP_001024111.2">
    <property type="nucleotide sequence ID" value="XM_001024111.2"/>
</dbReference>
<reference evidence="9" key="1">
    <citation type="journal article" date="2006" name="PLoS Biol.">
        <title>Macronuclear genome sequence of the ciliate Tetrahymena thermophila, a model eukaryote.</title>
        <authorList>
            <person name="Eisen J.A."/>
            <person name="Coyne R.S."/>
            <person name="Wu M."/>
            <person name="Wu D."/>
            <person name="Thiagarajan M."/>
            <person name="Wortman J.R."/>
            <person name="Badger J.H."/>
            <person name="Ren Q."/>
            <person name="Amedeo P."/>
            <person name="Jones K.M."/>
            <person name="Tallon L.J."/>
            <person name="Delcher A.L."/>
            <person name="Salzberg S.L."/>
            <person name="Silva J.C."/>
            <person name="Haas B.J."/>
            <person name="Majoros W.H."/>
            <person name="Farzad M."/>
            <person name="Carlton J.M."/>
            <person name="Smith R.K. Jr."/>
            <person name="Garg J."/>
            <person name="Pearlman R.E."/>
            <person name="Karrer K.M."/>
            <person name="Sun L."/>
            <person name="Manning G."/>
            <person name="Elde N.C."/>
            <person name="Turkewitz A.P."/>
            <person name="Asai D.J."/>
            <person name="Wilkes D.E."/>
            <person name="Wang Y."/>
            <person name="Cai H."/>
            <person name="Collins K."/>
            <person name="Stewart B.A."/>
            <person name="Lee S.R."/>
            <person name="Wilamowska K."/>
            <person name="Weinberg Z."/>
            <person name="Ruzzo W.L."/>
            <person name="Wloga D."/>
            <person name="Gaertig J."/>
            <person name="Frankel J."/>
            <person name="Tsao C.-C."/>
            <person name="Gorovsky M.A."/>
            <person name="Keeling P.J."/>
            <person name="Waller R.F."/>
            <person name="Patron N.J."/>
            <person name="Cherry J.M."/>
            <person name="Stover N.A."/>
            <person name="Krieger C.J."/>
            <person name="del Toro C."/>
            <person name="Ryder H.F."/>
            <person name="Williamson S.C."/>
            <person name="Barbeau R.A."/>
            <person name="Hamilton E.P."/>
            <person name="Orias E."/>
        </authorList>
    </citation>
    <scope>NUCLEOTIDE SEQUENCE [LARGE SCALE GENOMIC DNA]</scope>
    <source>
        <strain evidence="9">SB210</strain>
    </source>
</reference>
<comment type="similarity">
    <text evidence="2 6">Belongs to the TVP23 family.</text>
</comment>
<feature type="region of interest" description="Disordered" evidence="7">
    <location>
        <begin position="1"/>
        <end position="66"/>
    </location>
</feature>
<feature type="compositionally biased region" description="Basic and acidic residues" evidence="7">
    <location>
        <begin position="16"/>
        <end position="25"/>
    </location>
</feature>